<organism evidence="1 2">
    <name type="scientific">Penicillium roqueforti (strain FM164)</name>
    <dbReference type="NCBI Taxonomy" id="1365484"/>
    <lineage>
        <taxon>Eukaryota</taxon>
        <taxon>Fungi</taxon>
        <taxon>Dikarya</taxon>
        <taxon>Ascomycota</taxon>
        <taxon>Pezizomycotina</taxon>
        <taxon>Eurotiomycetes</taxon>
        <taxon>Eurotiomycetidae</taxon>
        <taxon>Eurotiales</taxon>
        <taxon>Aspergillaceae</taxon>
        <taxon>Penicillium</taxon>
    </lineage>
</organism>
<protein>
    <submittedName>
        <fullName evidence="1">Uncharacterized protein</fullName>
    </submittedName>
</protein>
<dbReference type="EMBL" id="HG792020">
    <property type="protein sequence ID" value="CDM37350.1"/>
    <property type="molecule type" value="Genomic_DNA"/>
</dbReference>
<accession>W6QLP0</accession>
<gene>
    <name evidence="1" type="ORF">PROQFM164_S06g000311</name>
</gene>
<keyword evidence="2" id="KW-1185">Reference proteome</keyword>
<dbReference type="Pfam" id="PF11951">
    <property type="entry name" value="Fungal_trans_2"/>
    <property type="match status" value="1"/>
</dbReference>
<dbReference type="Proteomes" id="UP000030686">
    <property type="component" value="Unassembled WGS sequence"/>
</dbReference>
<sequence>MDMNQFPDVAPDQRDLIQYFTCQASVMISCHPQMQHEACNVLMPLSSASNALLYSLLAFAAGHQASRTTDEVEKRHFRRQMIQLETKSVRDLQGEISLQLRSGLPLMASSLILCLCSLCHEGDDYISWRAHLRGVKAAFSIISATEFAGKESQIEYLTKRYQLLEAIAMLTAKGFEALEPKDDQ</sequence>
<dbReference type="AlphaFoldDB" id="W6QLP0"/>
<evidence type="ECO:0000313" key="1">
    <source>
        <dbReference type="EMBL" id="CDM37350.1"/>
    </source>
</evidence>
<evidence type="ECO:0000313" key="2">
    <source>
        <dbReference type="Proteomes" id="UP000030686"/>
    </source>
</evidence>
<dbReference type="InterPro" id="IPR021858">
    <property type="entry name" value="Fun_TF"/>
</dbReference>
<proteinExistence type="predicted"/>
<reference evidence="1" key="1">
    <citation type="journal article" date="2014" name="Nat. Commun.">
        <title>Multiple recent horizontal transfers of a large genomic region in cheese making fungi.</title>
        <authorList>
            <person name="Cheeseman K."/>
            <person name="Ropars J."/>
            <person name="Renault P."/>
            <person name="Dupont J."/>
            <person name="Gouzy J."/>
            <person name="Branca A."/>
            <person name="Abraham A.L."/>
            <person name="Ceppi M."/>
            <person name="Conseiller E."/>
            <person name="Debuchy R."/>
            <person name="Malagnac F."/>
            <person name="Goarin A."/>
            <person name="Silar P."/>
            <person name="Lacoste S."/>
            <person name="Sallet E."/>
            <person name="Bensimon A."/>
            <person name="Giraud T."/>
            <person name="Brygoo Y."/>
        </authorList>
    </citation>
    <scope>NUCLEOTIDE SEQUENCE [LARGE SCALE GENOMIC DNA]</scope>
    <source>
        <strain evidence="1">FM164</strain>
    </source>
</reference>
<dbReference type="STRING" id="1365484.W6QLP0"/>
<name>W6QLP0_PENRF</name>